<dbReference type="InterPro" id="IPR051531">
    <property type="entry name" value="N-acetyltransferase"/>
</dbReference>
<organism evidence="2 3">
    <name type="scientific">Bacteroides ovatus</name>
    <dbReference type="NCBI Taxonomy" id="28116"/>
    <lineage>
        <taxon>Bacteria</taxon>
        <taxon>Pseudomonadati</taxon>
        <taxon>Bacteroidota</taxon>
        <taxon>Bacteroidia</taxon>
        <taxon>Bacteroidales</taxon>
        <taxon>Bacteroidaceae</taxon>
        <taxon>Bacteroides</taxon>
    </lineage>
</organism>
<evidence type="ECO:0000313" key="2">
    <source>
        <dbReference type="EMBL" id="RGX11702.1"/>
    </source>
</evidence>
<evidence type="ECO:0000313" key="3">
    <source>
        <dbReference type="Proteomes" id="UP000286031"/>
    </source>
</evidence>
<dbReference type="PANTHER" id="PTHR43792">
    <property type="entry name" value="GNAT FAMILY, PUTATIVE (AFU_ORTHOLOGUE AFUA_3G00765)-RELATED-RELATED"/>
    <property type="match status" value="1"/>
</dbReference>
<keyword evidence="2" id="KW-0808">Transferase</keyword>
<reference evidence="2 3" key="1">
    <citation type="submission" date="2018-08" db="EMBL/GenBank/DDBJ databases">
        <title>A genome reference for cultivated species of the human gut microbiota.</title>
        <authorList>
            <person name="Zou Y."/>
            <person name="Xue W."/>
            <person name="Luo G."/>
        </authorList>
    </citation>
    <scope>NUCLEOTIDE SEQUENCE [LARGE SCALE GENOMIC DNA]</scope>
    <source>
        <strain evidence="2 3">AF04-46</strain>
    </source>
</reference>
<comment type="caution">
    <text evidence="2">The sequence shown here is derived from an EMBL/GenBank/DDBJ whole genome shotgun (WGS) entry which is preliminary data.</text>
</comment>
<dbReference type="Gene3D" id="3.40.630.30">
    <property type="match status" value="1"/>
</dbReference>
<proteinExistence type="predicted"/>
<dbReference type="InterPro" id="IPR000182">
    <property type="entry name" value="GNAT_dom"/>
</dbReference>
<accession>A0A413EV78</accession>
<feature type="domain" description="N-acetyltransferase" evidence="1">
    <location>
        <begin position="218"/>
        <end position="380"/>
    </location>
</feature>
<sequence>MAKKKKQQGHYCRICGEYKANEQFGGKGHAQHICKECQSLPEYVKADMVRCNEVERAAFKYPMTRQDWELLEKYAKKYKDMESGRFAQDMLDMKRGNDVPDENMKEEAPFDGTCEDETVPFAELEDDIRYQLEELLADNINEFMVHKNYIPEGKELENINEWVMKEARDTFFINVIPDAAYDSLVEETIGRLVKEWEEDGFEIKTYSASLVVMETERLLIRRITRKDLDALLAIMGKPEVMYAWEHGFTKKDVRKWINRQLTRYHKDGFGYFAVILKESGTLIGQAGLVKSTINGNEAVELGYILDNAYWHHGYGTEAAHACLEYAFGELALKTVCCSIRPENVASIRVTEKLGMTPCGKHTVIYNEKEMPHLIYELKTGN</sequence>
<name>A0A413EV78_BACOV</name>
<dbReference type="SUPFAM" id="SSF55729">
    <property type="entry name" value="Acyl-CoA N-acyltransferases (Nat)"/>
    <property type="match status" value="1"/>
</dbReference>
<dbReference type="GeneID" id="84577421"/>
<dbReference type="InterPro" id="IPR016181">
    <property type="entry name" value="Acyl_CoA_acyltransferase"/>
</dbReference>
<dbReference type="AlphaFoldDB" id="A0A413EV78"/>
<dbReference type="PANTHER" id="PTHR43792:SF1">
    <property type="entry name" value="N-ACETYLTRANSFERASE DOMAIN-CONTAINING PROTEIN"/>
    <property type="match status" value="1"/>
</dbReference>
<gene>
    <name evidence="2" type="ORF">DWV35_06220</name>
</gene>
<dbReference type="Proteomes" id="UP000286031">
    <property type="component" value="Unassembled WGS sequence"/>
</dbReference>
<dbReference type="GO" id="GO:0016747">
    <property type="term" value="F:acyltransferase activity, transferring groups other than amino-acyl groups"/>
    <property type="evidence" value="ECO:0007669"/>
    <property type="project" value="InterPro"/>
</dbReference>
<dbReference type="RefSeq" id="WP_006255818.1">
    <property type="nucleotide sequence ID" value="NZ_JAQCPI010000003.1"/>
</dbReference>
<evidence type="ECO:0000259" key="1">
    <source>
        <dbReference type="PROSITE" id="PS51186"/>
    </source>
</evidence>
<dbReference type="Pfam" id="PF13302">
    <property type="entry name" value="Acetyltransf_3"/>
    <property type="match status" value="1"/>
</dbReference>
<protein>
    <submittedName>
        <fullName evidence="2">N-acetyltransferase</fullName>
    </submittedName>
</protein>
<dbReference type="PROSITE" id="PS51186">
    <property type="entry name" value="GNAT"/>
    <property type="match status" value="1"/>
</dbReference>
<dbReference type="EMBL" id="QSBI01000005">
    <property type="protein sequence ID" value="RGX11702.1"/>
    <property type="molecule type" value="Genomic_DNA"/>
</dbReference>